<evidence type="ECO:0000256" key="6">
    <source>
        <dbReference type="ARBA" id="ARBA00035272"/>
    </source>
</evidence>
<protein>
    <recommendedName>
        <fullName evidence="6 7">Small ribosomal subunit protein eS4</fullName>
    </recommendedName>
</protein>
<keyword evidence="5 7" id="KW-0687">Ribonucleoprotein</keyword>
<dbReference type="GO" id="GO:0006412">
    <property type="term" value="P:translation"/>
    <property type="evidence" value="ECO:0007669"/>
    <property type="project" value="UniProtKB-UniRule"/>
</dbReference>
<dbReference type="Pfam" id="PF08071">
    <property type="entry name" value="RS4NT"/>
    <property type="match status" value="1"/>
</dbReference>
<evidence type="ECO:0000259" key="8">
    <source>
        <dbReference type="SMART" id="SM00739"/>
    </source>
</evidence>
<dbReference type="PANTHER" id="PTHR11581">
    <property type="entry name" value="30S/40S RIBOSOMAL PROTEIN S4"/>
    <property type="match status" value="1"/>
</dbReference>
<dbReference type="Proteomes" id="UP000236248">
    <property type="component" value="Chromosome NCAV"/>
</dbReference>
<dbReference type="EMBL" id="LT981265">
    <property type="protein sequence ID" value="SPC33998.1"/>
    <property type="molecule type" value="Genomic_DNA"/>
</dbReference>
<proteinExistence type="inferred from homology"/>
<dbReference type="InterPro" id="IPR038237">
    <property type="entry name" value="Ribosomal_eS4_central_sf"/>
</dbReference>
<keyword evidence="3 7" id="KW-0694">RNA-binding</keyword>
<evidence type="ECO:0000313" key="10">
    <source>
        <dbReference type="Proteomes" id="UP000236248"/>
    </source>
</evidence>
<keyword evidence="10" id="KW-1185">Reference proteome</keyword>
<dbReference type="InterPro" id="IPR014722">
    <property type="entry name" value="Rib_uL2_dom2"/>
</dbReference>
<dbReference type="InterPro" id="IPR000876">
    <property type="entry name" value="Ribosomal_eS4"/>
</dbReference>
<dbReference type="KEGG" id="ncv:NCAV_0820"/>
<evidence type="ECO:0000256" key="1">
    <source>
        <dbReference type="ARBA" id="ARBA00007500"/>
    </source>
</evidence>
<dbReference type="GO" id="GO:0019843">
    <property type="term" value="F:rRNA binding"/>
    <property type="evidence" value="ECO:0007669"/>
    <property type="project" value="UniProtKB-KW"/>
</dbReference>
<evidence type="ECO:0000256" key="3">
    <source>
        <dbReference type="ARBA" id="ARBA00022884"/>
    </source>
</evidence>
<comment type="similarity">
    <text evidence="1 7">Belongs to the eukaryotic ribosomal protein eS4 family.</text>
</comment>
<dbReference type="Gene3D" id="3.10.290.10">
    <property type="entry name" value="RNA-binding S4 domain"/>
    <property type="match status" value="1"/>
</dbReference>
<dbReference type="HAMAP" id="MF_00485">
    <property type="entry name" value="Ribosomal_eS4"/>
    <property type="match status" value="1"/>
</dbReference>
<evidence type="ECO:0000256" key="5">
    <source>
        <dbReference type="ARBA" id="ARBA00023274"/>
    </source>
</evidence>
<dbReference type="GO" id="GO:0003735">
    <property type="term" value="F:structural constituent of ribosome"/>
    <property type="evidence" value="ECO:0007669"/>
    <property type="project" value="InterPro"/>
</dbReference>
<accession>A0A2K5AQR2</accession>
<keyword evidence="2" id="KW-0699">rRNA-binding</keyword>
<name>A0A2K5AQR2_9ARCH</name>
<evidence type="ECO:0000256" key="4">
    <source>
        <dbReference type="ARBA" id="ARBA00022980"/>
    </source>
</evidence>
<dbReference type="InterPro" id="IPR013845">
    <property type="entry name" value="Ribosomal_eS4_central_region"/>
</dbReference>
<dbReference type="NCBIfam" id="NF003312">
    <property type="entry name" value="PRK04313.1"/>
    <property type="match status" value="1"/>
</dbReference>
<organism evidence="9 10">
    <name type="scientific">Candidatus Nitrosocaldus cavascurensis</name>
    <dbReference type="NCBI Taxonomy" id="2058097"/>
    <lineage>
        <taxon>Archaea</taxon>
        <taxon>Nitrososphaerota</taxon>
        <taxon>Nitrososphaeria</taxon>
        <taxon>Candidatus Nitrosocaldales</taxon>
        <taxon>Candidatus Nitrosocaldaceae</taxon>
        <taxon>Candidatus Nitrosocaldus</taxon>
    </lineage>
</organism>
<dbReference type="InterPro" id="IPR036986">
    <property type="entry name" value="S4_RNA-bd_sf"/>
</dbReference>
<dbReference type="InterPro" id="IPR005824">
    <property type="entry name" value="KOW"/>
</dbReference>
<sequence>MVSIMGKKAGSNRLKRQMMPAFWQVPRKAYRFAIRPIPGPHPIDRCYPLGVLLRDVLKVVSNMRETEKVLHNGYVYVDGVKRYDVHFPVGLMDVVELQPLKKVYRLVPRDGLILKPIEIAEGEKMEKEKNLKICKVVRKHTVKGGRIQYTLHDGRNILDDPKLNGITINDSILIKVPGQEVIDTVKMEKGALALITAGDNAGTTGRIVEVKEGTITLPKRVVVESDSKRLEIPADIVIAIGRERPLLSI</sequence>
<evidence type="ECO:0000256" key="2">
    <source>
        <dbReference type="ARBA" id="ARBA00022730"/>
    </source>
</evidence>
<evidence type="ECO:0000313" key="9">
    <source>
        <dbReference type="EMBL" id="SPC33998.1"/>
    </source>
</evidence>
<dbReference type="PANTHER" id="PTHR11581:SF0">
    <property type="entry name" value="SMALL RIBOSOMAL SUBUNIT PROTEIN ES4"/>
    <property type="match status" value="1"/>
</dbReference>
<dbReference type="Gene3D" id="2.40.50.740">
    <property type="match status" value="1"/>
</dbReference>
<dbReference type="AlphaFoldDB" id="A0A2K5AQR2"/>
<dbReference type="InterPro" id="IPR013843">
    <property type="entry name" value="Ribosomal_eS4_N"/>
</dbReference>
<dbReference type="PROSITE" id="PS50889">
    <property type="entry name" value="S4"/>
    <property type="match status" value="1"/>
</dbReference>
<reference evidence="10" key="1">
    <citation type="submission" date="2018-01" db="EMBL/GenBank/DDBJ databases">
        <authorList>
            <person name="Kerou L M."/>
        </authorList>
    </citation>
    <scope>NUCLEOTIDE SEQUENCE [LARGE SCALE GENOMIC DNA]</scope>
    <source>
        <strain evidence="10">SCU2</strain>
    </source>
</reference>
<gene>
    <name evidence="9" type="primary">RP-S4e</name>
    <name evidence="7" type="synonym">rps4e</name>
    <name evidence="9" type="ORF">NCAV_0820</name>
</gene>
<evidence type="ECO:0000256" key="7">
    <source>
        <dbReference type="HAMAP-Rule" id="MF_00485"/>
    </source>
</evidence>
<dbReference type="Gene3D" id="2.30.30.30">
    <property type="match status" value="1"/>
</dbReference>
<dbReference type="GO" id="GO:0022627">
    <property type="term" value="C:cytosolic small ribosomal subunit"/>
    <property type="evidence" value="ECO:0007669"/>
    <property type="project" value="TreeGrafter"/>
</dbReference>
<dbReference type="SMART" id="SM00739">
    <property type="entry name" value="KOW"/>
    <property type="match status" value="1"/>
</dbReference>
<feature type="domain" description="KOW" evidence="8">
    <location>
        <begin position="186"/>
        <end position="213"/>
    </location>
</feature>
<keyword evidence="4 7" id="KW-0689">Ribosomal protein</keyword>
<dbReference type="Pfam" id="PF00900">
    <property type="entry name" value="Ribosomal_S4e"/>
    <property type="match status" value="1"/>
</dbReference>
<dbReference type="PIRSF" id="PIRSF002116">
    <property type="entry name" value="Ribosomal_S4"/>
    <property type="match status" value="1"/>
</dbReference>